<dbReference type="InterPro" id="IPR021884">
    <property type="entry name" value="Ice-bd_prot"/>
</dbReference>
<evidence type="ECO:0000256" key="1">
    <source>
        <dbReference type="ARBA" id="ARBA00005445"/>
    </source>
</evidence>
<keyword evidence="5" id="KW-1185">Reference proteome</keyword>
<accession>A0A344TTA1</accession>
<keyword evidence="4" id="KW-0614">Plasmid</keyword>
<dbReference type="KEGG" id="run:DR864_28835"/>
<reference evidence="4 5" key="1">
    <citation type="submission" date="2018-07" db="EMBL/GenBank/DDBJ databases">
        <title>Genome sequencing of Runella.</title>
        <authorList>
            <person name="Baek M.-G."/>
            <person name="Yi H."/>
        </authorList>
    </citation>
    <scope>NUCLEOTIDE SEQUENCE [LARGE SCALE GENOMIC DNA]</scope>
    <source>
        <strain evidence="4 5">HYN0085</strain>
        <plasmid evidence="4 5">unnamed2</plasmid>
    </source>
</reference>
<comment type="similarity">
    <text evidence="1">Belongs to the ice-binding protein family.</text>
</comment>
<feature type="chain" id="PRO_5016963659" description="Por secretion system C-terminal sorting domain-containing protein" evidence="3">
    <location>
        <begin position="25"/>
        <end position="408"/>
    </location>
</feature>
<name>A0A344TTA1_9BACT</name>
<dbReference type="AlphaFoldDB" id="A0A344TTA1"/>
<gene>
    <name evidence="4" type="ORF">DR864_28835</name>
</gene>
<proteinExistence type="inferred from homology"/>
<dbReference type="OrthoDB" id="921681at2"/>
<dbReference type="EMBL" id="CP030852">
    <property type="protein sequence ID" value="AXE21872.1"/>
    <property type="molecule type" value="Genomic_DNA"/>
</dbReference>
<protein>
    <recommendedName>
        <fullName evidence="6">Por secretion system C-terminal sorting domain-containing protein</fullName>
    </recommendedName>
</protein>
<geneLocation type="plasmid" evidence="4 5">
    <name>unnamed2</name>
</geneLocation>
<evidence type="ECO:0000313" key="4">
    <source>
        <dbReference type="EMBL" id="AXE21872.1"/>
    </source>
</evidence>
<keyword evidence="2 3" id="KW-0732">Signal</keyword>
<dbReference type="RefSeq" id="WP_114070612.1">
    <property type="nucleotide sequence ID" value="NZ_CP030852.1"/>
</dbReference>
<evidence type="ECO:0000313" key="5">
    <source>
        <dbReference type="Proteomes" id="UP000251993"/>
    </source>
</evidence>
<dbReference type="InterPro" id="IPR026444">
    <property type="entry name" value="Secre_tail"/>
</dbReference>
<evidence type="ECO:0000256" key="2">
    <source>
        <dbReference type="ARBA" id="ARBA00022729"/>
    </source>
</evidence>
<dbReference type="NCBIfam" id="TIGR04183">
    <property type="entry name" value="Por_Secre_tail"/>
    <property type="match status" value="1"/>
</dbReference>
<dbReference type="Pfam" id="PF11999">
    <property type="entry name" value="Ice_binding"/>
    <property type="match status" value="1"/>
</dbReference>
<evidence type="ECO:0000256" key="3">
    <source>
        <dbReference type="SAM" id="SignalP"/>
    </source>
</evidence>
<evidence type="ECO:0008006" key="6">
    <source>
        <dbReference type="Google" id="ProtNLM"/>
    </source>
</evidence>
<dbReference type="Proteomes" id="UP000251993">
    <property type="component" value="Plasmid unnamed2"/>
</dbReference>
<organism evidence="4 5">
    <name type="scientific">Runella rosea</name>
    <dbReference type="NCBI Taxonomy" id="2259595"/>
    <lineage>
        <taxon>Bacteria</taxon>
        <taxon>Pseudomonadati</taxon>
        <taxon>Bacteroidota</taxon>
        <taxon>Cytophagia</taxon>
        <taxon>Cytophagales</taxon>
        <taxon>Spirosomataceae</taxon>
        <taxon>Runella</taxon>
    </lineage>
</organism>
<feature type="signal peptide" evidence="3">
    <location>
        <begin position="1"/>
        <end position="24"/>
    </location>
</feature>
<sequence>MKKNLFLILSVSTLVCLKSLVFGQAPNLGTAFDFALFTANGAFTNTGASMVIGDIGTNVGAFSGFPPGTVVGNIRLPGSPEAAQAAIDVVSAYNSLNSRPCGTIIAPELAGQTLMSGIVYCQNTAAPTTLNGTLTLSGTGIFIIKLSSALTTATSSSIVLINGATANNVFFQVDGAVTLGTGSVFKGTILAQGAIVLNTGASLEGRGLSVAGAITLNNNSVTNVARPLPVTLVSFTAKPLSNQTVDLAWTTSLETNNKGFLVERSKELRNFEKVEEISEIAANSNSLKTYRLVDRKAYSGTSYYRLTQTDLSGKVTVYPAISVVLREDAYGVFPNPVVSEGRFTLRLDEPETALVNLYSMEGRLLPLQKIGVQSGNLMLKATSKIATGVYILSVVERGQTRNHRVVVE</sequence>